<gene>
    <name evidence="2" type="ORF">METZ01_LOCUS505152</name>
</gene>
<dbReference type="GO" id="GO:0004814">
    <property type="term" value="F:arginine-tRNA ligase activity"/>
    <property type="evidence" value="ECO:0007669"/>
    <property type="project" value="InterPro"/>
</dbReference>
<feature type="domain" description="Arginyl-tRNA synthetase catalytic core" evidence="1">
    <location>
        <begin position="29"/>
        <end position="204"/>
    </location>
</feature>
<accession>A0A383E885</accession>
<dbReference type="Pfam" id="PF00750">
    <property type="entry name" value="tRNA-synt_1d"/>
    <property type="match status" value="1"/>
</dbReference>
<dbReference type="Gene3D" id="3.40.50.620">
    <property type="entry name" value="HUPs"/>
    <property type="match status" value="1"/>
</dbReference>
<dbReference type="AlphaFoldDB" id="A0A383E885"/>
<dbReference type="GO" id="GO:0006420">
    <property type="term" value="P:arginyl-tRNA aminoacylation"/>
    <property type="evidence" value="ECO:0007669"/>
    <property type="project" value="InterPro"/>
</dbReference>
<dbReference type="InterPro" id="IPR014729">
    <property type="entry name" value="Rossmann-like_a/b/a_fold"/>
</dbReference>
<organism evidence="2">
    <name type="scientific">marine metagenome</name>
    <dbReference type="NCBI Taxonomy" id="408172"/>
    <lineage>
        <taxon>unclassified sequences</taxon>
        <taxon>metagenomes</taxon>
        <taxon>ecological metagenomes</taxon>
    </lineage>
</organism>
<dbReference type="PANTHER" id="PTHR11956">
    <property type="entry name" value="ARGINYL-TRNA SYNTHETASE"/>
    <property type="match status" value="1"/>
</dbReference>
<feature type="non-terminal residue" evidence="2">
    <location>
        <position position="1"/>
    </location>
</feature>
<evidence type="ECO:0000313" key="2">
    <source>
        <dbReference type="EMBL" id="SVE52298.1"/>
    </source>
</evidence>
<evidence type="ECO:0000259" key="1">
    <source>
        <dbReference type="Pfam" id="PF00750"/>
    </source>
</evidence>
<dbReference type="InterPro" id="IPR001278">
    <property type="entry name" value="Arg-tRNA-ligase"/>
</dbReference>
<proteinExistence type="predicted"/>
<feature type="non-terminal residue" evidence="2">
    <location>
        <position position="232"/>
    </location>
</feature>
<sequence>KAVKFPEEGYQGEYIIEIAHDLLKKEGAKLQETKEISYFTQAAEKHIFLLIKNTLTKMELNFDRYFNEQSLYDSGAIKSVLDILTEKDLLYNKDGATWFKATSAGREQDRVFIKSSGEPTYRLPDIAYHLDKLDRGYDLIIDVLGADHMDSYPDVLAAIDQLDYSADKIKVLIHQFVTLIKNGEPVKMSTRKAQYITLDELIDEIGPDVVRYFFLMRGINSHLNFDLKLAKE</sequence>
<reference evidence="2" key="1">
    <citation type="submission" date="2018-05" db="EMBL/GenBank/DDBJ databases">
        <authorList>
            <person name="Lanie J.A."/>
            <person name="Ng W.-L."/>
            <person name="Kazmierczak K.M."/>
            <person name="Andrzejewski T.M."/>
            <person name="Davidsen T.M."/>
            <person name="Wayne K.J."/>
            <person name="Tettelin H."/>
            <person name="Glass J.I."/>
            <person name="Rusch D."/>
            <person name="Podicherti R."/>
            <person name="Tsui H.-C.T."/>
            <person name="Winkler M.E."/>
        </authorList>
    </citation>
    <scope>NUCLEOTIDE SEQUENCE</scope>
</reference>
<dbReference type="EMBL" id="UINC01223204">
    <property type="protein sequence ID" value="SVE52298.1"/>
    <property type="molecule type" value="Genomic_DNA"/>
</dbReference>
<dbReference type="InterPro" id="IPR035684">
    <property type="entry name" value="ArgRS_core"/>
</dbReference>
<name>A0A383E885_9ZZZZ</name>
<dbReference type="PANTHER" id="PTHR11956:SF5">
    <property type="entry name" value="ARGININE--TRNA LIGASE, CYTOPLASMIC"/>
    <property type="match status" value="1"/>
</dbReference>
<dbReference type="GO" id="GO:0005524">
    <property type="term" value="F:ATP binding"/>
    <property type="evidence" value="ECO:0007669"/>
    <property type="project" value="InterPro"/>
</dbReference>
<protein>
    <recommendedName>
        <fullName evidence="1">Arginyl-tRNA synthetase catalytic core domain-containing protein</fullName>
    </recommendedName>
</protein>
<dbReference type="SUPFAM" id="SSF52374">
    <property type="entry name" value="Nucleotidylyl transferase"/>
    <property type="match status" value="1"/>
</dbReference>